<keyword evidence="1" id="KW-0812">Transmembrane</keyword>
<dbReference type="Gene3D" id="3.30.70.270">
    <property type="match status" value="1"/>
</dbReference>
<evidence type="ECO:0000259" key="3">
    <source>
        <dbReference type="PROSITE" id="PS50887"/>
    </source>
</evidence>
<evidence type="ECO:0000259" key="2">
    <source>
        <dbReference type="PROSITE" id="PS50883"/>
    </source>
</evidence>
<dbReference type="eggNOG" id="COG5001">
    <property type="taxonomic scope" value="Bacteria"/>
</dbReference>
<dbReference type="InterPro" id="IPR050706">
    <property type="entry name" value="Cyclic-di-GMP_PDE-like"/>
</dbReference>
<dbReference type="GO" id="GO:0071111">
    <property type="term" value="F:cyclic-guanylate-specific phosphodiesterase activity"/>
    <property type="evidence" value="ECO:0007669"/>
    <property type="project" value="InterPro"/>
</dbReference>
<evidence type="ECO:0000313" key="4">
    <source>
        <dbReference type="EMBL" id="ABB44474.1"/>
    </source>
</evidence>
<feature type="domain" description="EAL" evidence="2">
    <location>
        <begin position="459"/>
        <end position="691"/>
    </location>
</feature>
<dbReference type="InterPro" id="IPR035919">
    <property type="entry name" value="EAL_sf"/>
</dbReference>
<dbReference type="Proteomes" id="UP000002714">
    <property type="component" value="Chromosome"/>
</dbReference>
<evidence type="ECO:0000313" key="5">
    <source>
        <dbReference type="Proteomes" id="UP000002714"/>
    </source>
</evidence>
<dbReference type="KEGG" id="tdn:Suden_1196"/>
<dbReference type="PROSITE" id="PS50887">
    <property type="entry name" value="GGDEF"/>
    <property type="match status" value="1"/>
</dbReference>
<dbReference type="SUPFAM" id="SSF55073">
    <property type="entry name" value="Nucleotide cyclase"/>
    <property type="match status" value="1"/>
</dbReference>
<dbReference type="AlphaFoldDB" id="Q30RA7"/>
<dbReference type="InterPro" id="IPR001633">
    <property type="entry name" value="EAL_dom"/>
</dbReference>
<keyword evidence="5" id="KW-1185">Reference proteome</keyword>
<dbReference type="OrthoDB" id="5894408at2"/>
<organism evidence="4 5">
    <name type="scientific">Sulfurimonas denitrificans (strain ATCC 33889 / DSM 1251)</name>
    <name type="common">Thiomicrospira denitrificans (strain ATCC 33889 / DSM 1251)</name>
    <dbReference type="NCBI Taxonomy" id="326298"/>
    <lineage>
        <taxon>Bacteria</taxon>
        <taxon>Pseudomonadati</taxon>
        <taxon>Campylobacterota</taxon>
        <taxon>Epsilonproteobacteria</taxon>
        <taxon>Campylobacterales</taxon>
        <taxon>Sulfurimonadaceae</taxon>
        <taxon>Sulfurimonas</taxon>
    </lineage>
</organism>
<dbReference type="RefSeq" id="WP_011372826.1">
    <property type="nucleotide sequence ID" value="NC_007575.1"/>
</dbReference>
<dbReference type="PROSITE" id="PS50883">
    <property type="entry name" value="EAL"/>
    <property type="match status" value="1"/>
</dbReference>
<dbReference type="SMART" id="SM00267">
    <property type="entry name" value="GGDEF"/>
    <property type="match status" value="1"/>
</dbReference>
<dbReference type="PANTHER" id="PTHR33121:SF79">
    <property type="entry name" value="CYCLIC DI-GMP PHOSPHODIESTERASE PDED-RELATED"/>
    <property type="match status" value="1"/>
</dbReference>
<dbReference type="Pfam" id="PF00563">
    <property type="entry name" value="EAL"/>
    <property type="match status" value="1"/>
</dbReference>
<protein>
    <submittedName>
        <fullName evidence="4">Diguanylate cyclase/phosphodiesterase</fullName>
    </submittedName>
</protein>
<dbReference type="PANTHER" id="PTHR33121">
    <property type="entry name" value="CYCLIC DI-GMP PHOSPHODIESTERASE PDEF"/>
    <property type="match status" value="1"/>
</dbReference>
<proteinExistence type="predicted"/>
<keyword evidence="1" id="KW-1133">Transmembrane helix</keyword>
<feature type="transmembrane region" description="Helical" evidence="1">
    <location>
        <begin position="198"/>
        <end position="220"/>
    </location>
</feature>
<reference evidence="4 5" key="1">
    <citation type="journal article" date="2008" name="Appl. Environ. Microbiol.">
        <title>Genome of the epsilonproteobacterial chemolithoautotroph Sulfurimonas denitrificans.</title>
        <authorList>
            <person name="Sievert S.M."/>
            <person name="Scott K.M."/>
            <person name="Klotz M.G."/>
            <person name="Chain P.S.G."/>
            <person name="Hauser L.J."/>
            <person name="Hemp J."/>
            <person name="Huegler M."/>
            <person name="Land M."/>
            <person name="Lapidus A."/>
            <person name="Larimer F.W."/>
            <person name="Lucas S."/>
            <person name="Malfatti S.A."/>
            <person name="Meyer F."/>
            <person name="Paulsen I.T."/>
            <person name="Ren Q."/>
            <person name="Simon J."/>
            <person name="Bailey K."/>
            <person name="Diaz E."/>
            <person name="Fitzpatrick K.A."/>
            <person name="Glover B."/>
            <person name="Gwatney N."/>
            <person name="Korajkic A."/>
            <person name="Long A."/>
            <person name="Mobberley J.M."/>
            <person name="Pantry S.N."/>
            <person name="Pazder G."/>
            <person name="Peterson S."/>
            <person name="Quintanilla J.D."/>
            <person name="Sprinkle R."/>
            <person name="Stephens J."/>
            <person name="Thomas P."/>
            <person name="Vaughn R."/>
            <person name="Weber M.J."/>
            <person name="Wooten L.L."/>
        </authorList>
    </citation>
    <scope>NUCLEOTIDE SEQUENCE [LARGE SCALE GENOMIC DNA]</scope>
    <source>
        <strain evidence="5">ATCC 33889 / DSM 1251</strain>
    </source>
</reference>
<evidence type="ECO:0000256" key="1">
    <source>
        <dbReference type="SAM" id="Phobius"/>
    </source>
</evidence>
<dbReference type="InterPro" id="IPR043128">
    <property type="entry name" value="Rev_trsase/Diguanyl_cyclase"/>
</dbReference>
<gene>
    <name evidence="4" type="ordered locus">Suden_1196</name>
</gene>
<dbReference type="SUPFAM" id="SSF141868">
    <property type="entry name" value="EAL domain-like"/>
    <property type="match status" value="1"/>
</dbReference>
<dbReference type="Gene3D" id="3.20.20.450">
    <property type="entry name" value="EAL domain"/>
    <property type="match status" value="1"/>
</dbReference>
<accession>Q30RA7</accession>
<sequence>MKTYISLIFFLITLFSSASALYYYHIEDEALKRVAHDKEILKAQVLRVAKESVTNLTLFESSIKTLQQTNPLSEVKLQLKKLSFSEDILLKKVFLNSTGWFVSDVTVDNTDGEISVDDSGIYTLQLSKDKQEAVEIKFQAIKDSIIKDFLIPFATNRVVLSTNETNSTATFEEIQEDDFSLFIKDNFIVDRELLRDKFYTFIIALSIFMSMMALSGYLFYRFVIIKNFSHSIKGLNNYVENIIKGKMLKESALESNSKELKNLYANTIELSKKFINVSNELTVSKDIIYQKERSDELTGLPNKKSFENDLKYMFISNKDGYIIYLKIDKIGLFTKNHGPEIVDSLIEDFAQLINNFINKERNRNGAIYRFFGGEFSIILYENSIEKVEKFLLDILELTDTLRDKYYFFDRAIYYGASPFDHYGTIESIMQSAQEAYEVALKEKTKSYFIVDLMQQAEFNKKLEGSVKDIIKRNDFVLQYLHDTLTFGENPKLLMQEVSPLIIDSFTYENIPTGKFISVAEKIGVVADFDKALILKVLEQIEFGGLEHKICVVLSIPSIANKLFISWLETMAIENPLIKNIIFTSACYSVASNFEDFKHFNSILKAHNLENMIKKYDPTDLSLESLIELKPSYLKLDRNFCQDFKKDSTKQHVVKQILLFSDTHDIKVIGDSLKSEQDYLAFEMLGVYGNCH</sequence>
<dbReference type="InterPro" id="IPR000160">
    <property type="entry name" value="GGDEF_dom"/>
</dbReference>
<dbReference type="STRING" id="326298.Suden_1196"/>
<dbReference type="Pfam" id="PF00990">
    <property type="entry name" value="GGDEF"/>
    <property type="match status" value="1"/>
</dbReference>
<feature type="domain" description="GGDEF" evidence="3">
    <location>
        <begin position="318"/>
        <end position="452"/>
    </location>
</feature>
<name>Q30RA7_SULDN</name>
<dbReference type="InterPro" id="IPR029787">
    <property type="entry name" value="Nucleotide_cyclase"/>
</dbReference>
<dbReference type="EMBL" id="CP000153">
    <property type="protein sequence ID" value="ABB44474.1"/>
    <property type="molecule type" value="Genomic_DNA"/>
</dbReference>
<keyword evidence="1" id="KW-0472">Membrane</keyword>
<dbReference type="HOGENOM" id="CLU_000445_109_1_7"/>